<evidence type="ECO:0000313" key="2">
    <source>
        <dbReference type="EMBL" id="MFD1541615.1"/>
    </source>
</evidence>
<name>A0ABW4GGH0_9ACTN</name>
<dbReference type="PANTHER" id="PTHR43751:SF2">
    <property type="entry name" value="SULFATASE N-TERMINAL DOMAIN-CONTAINING PROTEIN"/>
    <property type="match status" value="1"/>
</dbReference>
<comment type="caution">
    <text evidence="2">The sequence shown here is derived from an EMBL/GenBank/DDBJ whole genome shotgun (WGS) entry which is preliminary data.</text>
</comment>
<dbReference type="Pfam" id="PF00884">
    <property type="entry name" value="Sulfatase"/>
    <property type="match status" value="1"/>
</dbReference>
<protein>
    <submittedName>
        <fullName evidence="2">Arylsulfatase</fullName>
    </submittedName>
</protein>
<dbReference type="Proteomes" id="UP001597097">
    <property type="component" value="Unassembled WGS sequence"/>
</dbReference>
<organism evidence="2 3">
    <name type="scientific">Nonomuraea guangzhouensis</name>
    <dbReference type="NCBI Taxonomy" id="1291555"/>
    <lineage>
        <taxon>Bacteria</taxon>
        <taxon>Bacillati</taxon>
        <taxon>Actinomycetota</taxon>
        <taxon>Actinomycetes</taxon>
        <taxon>Streptosporangiales</taxon>
        <taxon>Streptosporangiaceae</taxon>
        <taxon>Nonomuraea</taxon>
    </lineage>
</organism>
<gene>
    <name evidence="2" type="ORF">ACFSJ0_31510</name>
</gene>
<accession>A0ABW4GGH0</accession>
<feature type="domain" description="Sulfatase N-terminal" evidence="1">
    <location>
        <begin position="5"/>
        <end position="340"/>
    </location>
</feature>
<sequence length="499" mass="56265">MSERPNILVMWGDDIGISNLSCYTDGLMGYRTPNIDRIADEGVRFTDCYGEQSCTAGRAAFITGQNPYRTGLTKVGMPGAEIGLRAEDPTIATALKAQGYATGQFGKNHLGDRDEYLPTAHGFDEFFGNLYHLNAEEEPEQPDYPTEEEFPGFRERFGPRGVIRSWAGEDGTQRIEDTGPLTKKRMETCDEEFRDAAIDFIRRQNKAGTPFFVWFNSTHMHFRTHCKPESRGRAGRWQSEYHDTMLDHDDIVGALLDVLDELGIAENTIVVYSTDNGPHMNTWPDGAMTPFRNEKNSNWEGAYRVPGVVRWPGRIPAGTVLNGIVSHNDWFVTLLAAAGVPDIADRLKAGAELGGTVFRVHLDGHNQLPYLTGEVSESPREHFFYVSDDGDLTSLRFHHWKLVFLEQRAPGTLRVWAEPYTELRVPKIFNLRTDPYERADITSNTYYDWVLDHAWLLVPAQAYIARLLSTFADFPQRQAPASFGIDQVMEKLRAGMPSA</sequence>
<dbReference type="PANTHER" id="PTHR43751">
    <property type="entry name" value="SULFATASE"/>
    <property type="match status" value="1"/>
</dbReference>
<reference evidence="3" key="1">
    <citation type="journal article" date="2019" name="Int. J. Syst. Evol. Microbiol.">
        <title>The Global Catalogue of Microorganisms (GCM) 10K type strain sequencing project: providing services to taxonomists for standard genome sequencing and annotation.</title>
        <authorList>
            <consortium name="The Broad Institute Genomics Platform"/>
            <consortium name="The Broad Institute Genome Sequencing Center for Infectious Disease"/>
            <person name="Wu L."/>
            <person name="Ma J."/>
        </authorList>
    </citation>
    <scope>NUCLEOTIDE SEQUENCE [LARGE SCALE GENOMIC DNA]</scope>
    <source>
        <strain evidence="3">CGMCC 1.15399</strain>
    </source>
</reference>
<dbReference type="EMBL" id="JBHUCM010000029">
    <property type="protein sequence ID" value="MFD1541615.1"/>
    <property type="molecule type" value="Genomic_DNA"/>
</dbReference>
<evidence type="ECO:0000259" key="1">
    <source>
        <dbReference type="Pfam" id="PF00884"/>
    </source>
</evidence>
<proteinExistence type="predicted"/>
<dbReference type="CDD" id="cd16142">
    <property type="entry name" value="ARS_like"/>
    <property type="match status" value="1"/>
</dbReference>
<dbReference type="InterPro" id="IPR000917">
    <property type="entry name" value="Sulfatase_N"/>
</dbReference>
<keyword evidence="3" id="KW-1185">Reference proteome</keyword>
<evidence type="ECO:0000313" key="3">
    <source>
        <dbReference type="Proteomes" id="UP001597097"/>
    </source>
</evidence>
<dbReference type="InterPro" id="IPR052701">
    <property type="entry name" value="GAG_Ulvan_Degrading_Sulfatases"/>
</dbReference>
<dbReference type="RefSeq" id="WP_219534516.1">
    <property type="nucleotide sequence ID" value="NZ_JAHKRM010000022.1"/>
</dbReference>